<accession>A0A4R6WMV4</accession>
<keyword evidence="2" id="KW-1185">Reference proteome</keyword>
<dbReference type="Gene3D" id="1.20.1600.10">
    <property type="entry name" value="Outer membrane efflux proteins (OEP)"/>
    <property type="match status" value="2"/>
</dbReference>
<dbReference type="PROSITE" id="PS51257">
    <property type="entry name" value="PROKAR_LIPOPROTEIN"/>
    <property type="match status" value="1"/>
</dbReference>
<proteinExistence type="predicted"/>
<organism evidence="1 2">
    <name type="scientific">Dongia mobilis</name>
    <dbReference type="NCBI Taxonomy" id="578943"/>
    <lineage>
        <taxon>Bacteria</taxon>
        <taxon>Pseudomonadati</taxon>
        <taxon>Pseudomonadota</taxon>
        <taxon>Alphaproteobacteria</taxon>
        <taxon>Rhodospirillales</taxon>
        <taxon>Dongiaceae</taxon>
        <taxon>Dongia</taxon>
    </lineage>
</organism>
<reference evidence="1 2" key="1">
    <citation type="submission" date="2019-03" db="EMBL/GenBank/DDBJ databases">
        <title>Genomic Encyclopedia of Type Strains, Phase III (KMG-III): the genomes of soil and plant-associated and newly described type strains.</title>
        <authorList>
            <person name="Whitman W."/>
        </authorList>
    </citation>
    <scope>NUCLEOTIDE SEQUENCE [LARGE SCALE GENOMIC DNA]</scope>
    <source>
        <strain evidence="1 2">CGMCC 1.7660</strain>
    </source>
</reference>
<dbReference type="RefSeq" id="WP_133613620.1">
    <property type="nucleotide sequence ID" value="NZ_SNYW01000008.1"/>
</dbReference>
<evidence type="ECO:0000313" key="1">
    <source>
        <dbReference type="EMBL" id="TDQ82332.1"/>
    </source>
</evidence>
<dbReference type="AlphaFoldDB" id="A0A4R6WMV4"/>
<evidence type="ECO:0000313" key="2">
    <source>
        <dbReference type="Proteomes" id="UP000295783"/>
    </source>
</evidence>
<dbReference type="EMBL" id="SNYW01000008">
    <property type="protein sequence ID" value="TDQ82332.1"/>
    <property type="molecule type" value="Genomic_DNA"/>
</dbReference>
<evidence type="ECO:0008006" key="3">
    <source>
        <dbReference type="Google" id="ProtNLM"/>
    </source>
</evidence>
<name>A0A4R6WMV4_9PROT</name>
<comment type="caution">
    <text evidence="1">The sequence shown here is derived from an EMBL/GenBank/DDBJ whole genome shotgun (WGS) entry which is preliminary data.</text>
</comment>
<dbReference type="SUPFAM" id="SSF56954">
    <property type="entry name" value="Outer membrane efflux proteins (OEP)"/>
    <property type="match status" value="1"/>
</dbReference>
<sequence length="386" mass="43041">MKLPFPLAEVAARHSKWLLMAGTALLVSACSATELANFPDTNRVVARADYLDRKPLPALSDYQVAAQQRVRNLLTRPMTVGAAVEIAMLNTPHLQQVYQSQQIWDEDLVLAMAEAAATETDVNHTEMDWTAARLALMKSVNTVDRFDFPKEYFDTVEDFVEVGEDVRKAYFAAVAAQQLQNMLEHAATATQAAAELANAQYQAGTANRRAQALHHMTHAEVVKALAHAKLEAVSTRETLNRLLGLWGDDANWTAPETLPPLPEARPVFDGLEEFALERRLDHLSERKSWALWHSAVDVRSEVRENYAALQIHYDIAKYQRDTVLPLSDVVLGETQLEYNGMLMGVYDLIDDTRGQVEAGREYVAALRDYWIAEAELVQSVGGALPN</sequence>
<dbReference type="Proteomes" id="UP000295783">
    <property type="component" value="Unassembled WGS sequence"/>
</dbReference>
<dbReference type="OrthoDB" id="237412at2"/>
<protein>
    <recommendedName>
        <fullName evidence="3">TolC family protein</fullName>
    </recommendedName>
</protein>
<gene>
    <name evidence="1" type="ORF">A8950_2154</name>
</gene>